<dbReference type="InterPro" id="IPR036788">
    <property type="entry name" value="T_IF-3_C_sf"/>
</dbReference>
<feature type="compositionally biased region" description="Acidic residues" evidence="4">
    <location>
        <begin position="298"/>
        <end position="316"/>
    </location>
</feature>
<reference evidence="6" key="1">
    <citation type="submission" date="2020-09" db="EMBL/GenBank/DDBJ databases">
        <title>Genome-Enabled Discovery of Anthraquinone Biosynthesis in Senna tora.</title>
        <authorList>
            <person name="Kang S.-H."/>
            <person name="Pandey R.P."/>
            <person name="Lee C.-M."/>
            <person name="Sim J.-S."/>
            <person name="Jeong J.-T."/>
            <person name="Choi B.-S."/>
            <person name="Jung M."/>
            <person name="Ginzburg D."/>
            <person name="Zhao K."/>
            <person name="Won S.Y."/>
            <person name="Oh T.-J."/>
            <person name="Yu Y."/>
            <person name="Kim N.-H."/>
            <person name="Lee O.R."/>
            <person name="Lee T.-H."/>
            <person name="Bashyal P."/>
            <person name="Kim T.-S."/>
            <person name="Lee W.-H."/>
            <person name="Kawkins C."/>
            <person name="Kim C.-K."/>
            <person name="Kim J.S."/>
            <person name="Ahn B.O."/>
            <person name="Rhee S.Y."/>
            <person name="Sohng J.K."/>
        </authorList>
    </citation>
    <scope>NUCLEOTIDE SEQUENCE</scope>
    <source>
        <tissue evidence="6">Leaf</tissue>
    </source>
</reference>
<feature type="compositionally biased region" description="Polar residues" evidence="4">
    <location>
        <begin position="352"/>
        <end position="384"/>
    </location>
</feature>
<comment type="caution">
    <text evidence="6">The sequence shown here is derived from an EMBL/GenBank/DDBJ whole genome shotgun (WGS) entry which is preliminary data.</text>
</comment>
<dbReference type="FunFam" id="3.10.20.80:FF:000005">
    <property type="entry name" value="Predicted protein"/>
    <property type="match status" value="1"/>
</dbReference>
<dbReference type="SUPFAM" id="SSF55200">
    <property type="entry name" value="Translation initiation factor IF3, C-terminal domain"/>
    <property type="match status" value="1"/>
</dbReference>
<keyword evidence="2 6" id="KW-0396">Initiation factor</keyword>
<proteinExistence type="inferred from homology"/>
<sequence>MSSHRWFQRPCSLCSFPLPQLSTREQSRAMAWTKDMAYWRRIGQSKLKLLSSQFRRCYIELPNASLLNSIASHRKPPVRVTPYWVFPERHTDVCHNVRFFAAPVQARTKKEQRDTGEPRLNEEITARFVRLVIDDGHSIVSRSEALEHARRLKLDLVEVQKTADPPVCKIMDYNKEKYKRQEIEKERTKMKELKDLKMKADMVKNLMEKGYRVKCIGFDNHYMLIGLLRASGKENEDVEGILSRLSSLIEDVAIVESGPHVGKKEAYMLVRHVKYGPKKGSGKKLQDAAHMSIKEAGDYDEEDQNQSSAETDEDMLSDDKHMPLSMGRASTAENHSHSDPPAMIENRYKRGNQPSIIQEPPTLTENRYKRNNSPSFTQEPSAVTENRYKRTDSRSNNNFPSKAQKSPVGAENRYNRTEPRIRFQQTTPLDNPGLTNKGPGIGDSFKAMPSVLNHKRPGAPETNVNSKTVVKEDTMPPLEDPKGGLPHPNAPKAPRSGYGIFSSNTGIDTPDARGGMHRSR</sequence>
<feature type="region of interest" description="Disordered" evidence="4">
    <location>
        <begin position="295"/>
        <end position="520"/>
    </location>
</feature>
<dbReference type="AlphaFoldDB" id="A0A834SXK1"/>
<dbReference type="GO" id="GO:0032790">
    <property type="term" value="P:ribosome disassembly"/>
    <property type="evidence" value="ECO:0007669"/>
    <property type="project" value="TreeGrafter"/>
</dbReference>
<dbReference type="GO" id="GO:0043022">
    <property type="term" value="F:ribosome binding"/>
    <property type="evidence" value="ECO:0007669"/>
    <property type="project" value="TreeGrafter"/>
</dbReference>
<protein>
    <submittedName>
        <fullName evidence="6">Translation initiation factor IF3-1, mitochondrial-like</fullName>
    </submittedName>
</protein>
<evidence type="ECO:0000313" key="6">
    <source>
        <dbReference type="EMBL" id="KAF7810765.1"/>
    </source>
</evidence>
<dbReference type="PANTHER" id="PTHR10938:SF4">
    <property type="entry name" value="TRANSLATION INITIATION FACTOR IF3-1, MITOCHONDRIAL"/>
    <property type="match status" value="1"/>
</dbReference>
<dbReference type="Gene3D" id="3.30.110.10">
    <property type="entry name" value="Translation initiation factor 3 (IF-3), C-terminal domain"/>
    <property type="match status" value="1"/>
</dbReference>
<feature type="domain" description="Translation initiation factor 3 N-terminal" evidence="5">
    <location>
        <begin position="120"/>
        <end position="186"/>
    </location>
</feature>
<organism evidence="6 7">
    <name type="scientific">Senna tora</name>
    <dbReference type="NCBI Taxonomy" id="362788"/>
    <lineage>
        <taxon>Eukaryota</taxon>
        <taxon>Viridiplantae</taxon>
        <taxon>Streptophyta</taxon>
        <taxon>Embryophyta</taxon>
        <taxon>Tracheophyta</taxon>
        <taxon>Spermatophyta</taxon>
        <taxon>Magnoliopsida</taxon>
        <taxon>eudicotyledons</taxon>
        <taxon>Gunneridae</taxon>
        <taxon>Pentapetalae</taxon>
        <taxon>rosids</taxon>
        <taxon>fabids</taxon>
        <taxon>Fabales</taxon>
        <taxon>Fabaceae</taxon>
        <taxon>Caesalpinioideae</taxon>
        <taxon>Cassia clade</taxon>
        <taxon>Senna</taxon>
    </lineage>
</organism>
<dbReference type="InterPro" id="IPR036787">
    <property type="entry name" value="T_IF-3_N_sf"/>
</dbReference>
<dbReference type="InterPro" id="IPR001288">
    <property type="entry name" value="Translation_initiation_fac_3"/>
</dbReference>
<evidence type="ECO:0000313" key="7">
    <source>
        <dbReference type="Proteomes" id="UP000634136"/>
    </source>
</evidence>
<dbReference type="GO" id="GO:0003743">
    <property type="term" value="F:translation initiation factor activity"/>
    <property type="evidence" value="ECO:0007669"/>
    <property type="project" value="UniProtKB-KW"/>
</dbReference>
<name>A0A834SXK1_9FABA</name>
<feature type="compositionally biased region" description="Basic and acidic residues" evidence="4">
    <location>
        <begin position="469"/>
        <end position="482"/>
    </location>
</feature>
<dbReference type="InterPro" id="IPR019814">
    <property type="entry name" value="Translation_initiation_fac_3_N"/>
</dbReference>
<dbReference type="Proteomes" id="UP000634136">
    <property type="component" value="Unassembled WGS sequence"/>
</dbReference>
<dbReference type="PANTHER" id="PTHR10938">
    <property type="entry name" value="TRANSLATION INITIATION FACTOR IF-3"/>
    <property type="match status" value="1"/>
</dbReference>
<dbReference type="SUPFAM" id="SSF54364">
    <property type="entry name" value="Translation initiation factor IF3, N-terminal domain"/>
    <property type="match status" value="1"/>
</dbReference>
<evidence type="ECO:0000259" key="5">
    <source>
        <dbReference type="Pfam" id="PF05198"/>
    </source>
</evidence>
<evidence type="ECO:0000256" key="3">
    <source>
        <dbReference type="ARBA" id="ARBA00022917"/>
    </source>
</evidence>
<dbReference type="Gene3D" id="3.10.20.80">
    <property type="entry name" value="Translation initiation factor 3 (IF-3), N-terminal domain"/>
    <property type="match status" value="1"/>
</dbReference>
<gene>
    <name evidence="6" type="ORF">G2W53_031741</name>
</gene>
<comment type="similarity">
    <text evidence="1">Belongs to the IF-3 family.</text>
</comment>
<dbReference type="Pfam" id="PF05198">
    <property type="entry name" value="IF3_N"/>
    <property type="match status" value="1"/>
</dbReference>
<dbReference type="OrthoDB" id="21573at2759"/>
<accession>A0A834SXK1</accession>
<evidence type="ECO:0000256" key="2">
    <source>
        <dbReference type="ARBA" id="ARBA00022540"/>
    </source>
</evidence>
<dbReference type="NCBIfam" id="TIGR00168">
    <property type="entry name" value="infC"/>
    <property type="match status" value="1"/>
</dbReference>
<dbReference type="EMBL" id="JAAIUW010000010">
    <property type="protein sequence ID" value="KAF7810765.1"/>
    <property type="molecule type" value="Genomic_DNA"/>
</dbReference>
<feature type="compositionally biased region" description="Polar residues" evidence="4">
    <location>
        <begin position="394"/>
        <end position="404"/>
    </location>
</feature>
<evidence type="ECO:0000256" key="1">
    <source>
        <dbReference type="ARBA" id="ARBA00005439"/>
    </source>
</evidence>
<evidence type="ECO:0000256" key="4">
    <source>
        <dbReference type="SAM" id="MobiDB-lite"/>
    </source>
</evidence>
<keyword evidence="7" id="KW-1185">Reference proteome</keyword>
<keyword evidence="3" id="KW-0648">Protein biosynthesis</keyword>